<dbReference type="AlphaFoldDB" id="A0A1F4W626"/>
<dbReference type="Proteomes" id="UP000176492">
    <property type="component" value="Unassembled WGS sequence"/>
</dbReference>
<evidence type="ECO:0000313" key="3">
    <source>
        <dbReference type="Proteomes" id="UP000176492"/>
    </source>
</evidence>
<protein>
    <submittedName>
        <fullName evidence="2">Uncharacterized protein</fullName>
    </submittedName>
</protein>
<feature type="compositionally biased region" description="Basic and acidic residues" evidence="1">
    <location>
        <begin position="27"/>
        <end position="64"/>
    </location>
</feature>
<comment type="caution">
    <text evidence="2">The sequence shown here is derived from an EMBL/GenBank/DDBJ whole genome shotgun (WGS) entry which is preliminary data.</text>
</comment>
<name>A0A1F4W626_UNCKA</name>
<gene>
    <name evidence="2" type="ORF">A3J33_03715</name>
</gene>
<feature type="region of interest" description="Disordered" evidence="1">
    <location>
        <begin position="1"/>
        <end position="76"/>
    </location>
</feature>
<proteinExistence type="predicted"/>
<feature type="compositionally biased region" description="Basic and acidic residues" evidence="1">
    <location>
        <begin position="1"/>
        <end position="18"/>
    </location>
</feature>
<evidence type="ECO:0000256" key="1">
    <source>
        <dbReference type="SAM" id="MobiDB-lite"/>
    </source>
</evidence>
<reference evidence="2 3" key="1">
    <citation type="journal article" date="2016" name="Nat. Commun.">
        <title>Thousands of microbial genomes shed light on interconnected biogeochemical processes in an aquifer system.</title>
        <authorList>
            <person name="Anantharaman K."/>
            <person name="Brown C.T."/>
            <person name="Hug L.A."/>
            <person name="Sharon I."/>
            <person name="Castelle C.J."/>
            <person name="Probst A.J."/>
            <person name="Thomas B.C."/>
            <person name="Singh A."/>
            <person name="Wilkins M.J."/>
            <person name="Karaoz U."/>
            <person name="Brodie E.L."/>
            <person name="Williams K.H."/>
            <person name="Hubbard S.S."/>
            <person name="Banfield J.F."/>
        </authorList>
    </citation>
    <scope>NUCLEOTIDE SEQUENCE [LARGE SCALE GENOMIC DNA]</scope>
</reference>
<sequence>MGIFDRVEELKKEGRTEEEAFEIASNEAREGQQARWPQTEEGRQEWGFEGKTPEEQGRIDKEKQQQGSSPEKPANP</sequence>
<organism evidence="2 3">
    <name type="scientific">candidate division WWE3 bacterium RIFCSPLOWO2_02_FULL_53_10</name>
    <dbReference type="NCBI Taxonomy" id="1802629"/>
    <lineage>
        <taxon>Bacteria</taxon>
        <taxon>Katanobacteria</taxon>
    </lineage>
</organism>
<accession>A0A1F4W626</accession>
<evidence type="ECO:0000313" key="2">
    <source>
        <dbReference type="EMBL" id="OGC64907.1"/>
    </source>
</evidence>
<dbReference type="EMBL" id="MEVM01000160">
    <property type="protein sequence ID" value="OGC64907.1"/>
    <property type="molecule type" value="Genomic_DNA"/>
</dbReference>